<feature type="compositionally biased region" description="Polar residues" evidence="1">
    <location>
        <begin position="22"/>
        <end position="32"/>
    </location>
</feature>
<reference evidence="2" key="1">
    <citation type="submission" date="2022-03" db="EMBL/GenBank/DDBJ databases">
        <authorList>
            <person name="Legras J.-L."/>
            <person name="Devillers H."/>
            <person name="Grondin C."/>
        </authorList>
    </citation>
    <scope>NUCLEOTIDE SEQUENCE</scope>
    <source>
        <strain evidence="2">CLIB 1423</strain>
    </source>
</reference>
<protein>
    <recommendedName>
        <fullName evidence="4">C2H2-type domain-containing protein</fullName>
    </recommendedName>
</protein>
<accession>A0A9P0QPR2</accession>
<dbReference type="EMBL" id="CAKXYY010000007">
    <property type="protein sequence ID" value="CAH2352650.1"/>
    <property type="molecule type" value="Genomic_DNA"/>
</dbReference>
<feature type="region of interest" description="Disordered" evidence="1">
    <location>
        <begin position="1"/>
        <end position="69"/>
    </location>
</feature>
<feature type="compositionally biased region" description="Low complexity" evidence="1">
    <location>
        <begin position="95"/>
        <end position="110"/>
    </location>
</feature>
<keyword evidence="3" id="KW-1185">Reference proteome</keyword>
<name>A0A9P0QPR2_9ASCO</name>
<feature type="region of interest" description="Disordered" evidence="1">
    <location>
        <begin position="95"/>
        <end position="143"/>
    </location>
</feature>
<sequence length="293" mass="34634">MKRDEQYIPELRKDFLEEPTESQDIPSKQMQIQNPQPLPQLQNPNPNQSQHSHQHQQLSQHQNQHQHLHQLSEIPQQQQPDQNVHQLYQFHQPMQTQNQQQYHMQLPQQQATHIQPTQVSPQLQQRPHPMQQQLSQNQPSQPLSINISNHQLQQQIYPDITTMINNNPEIIPPSVQSTFVDPKICQVCGKRSNDMSRHMRIHDTNPRFSCKFPSSWCNYKSINYKRRYEFKRHLLCKHFKFDVLKMGRKMTVSSVLDHKGRCPCGLHSTARVWLDEHILPGDNISSPCPLFKF</sequence>
<evidence type="ECO:0000313" key="2">
    <source>
        <dbReference type="EMBL" id="CAH2352650.1"/>
    </source>
</evidence>
<feature type="compositionally biased region" description="Low complexity" evidence="1">
    <location>
        <begin position="33"/>
        <end position="69"/>
    </location>
</feature>
<feature type="compositionally biased region" description="Polar residues" evidence="1">
    <location>
        <begin position="111"/>
        <end position="120"/>
    </location>
</feature>
<organism evidence="2 3">
    <name type="scientific">[Candida] railenensis</name>
    <dbReference type="NCBI Taxonomy" id="45579"/>
    <lineage>
        <taxon>Eukaryota</taxon>
        <taxon>Fungi</taxon>
        <taxon>Dikarya</taxon>
        <taxon>Ascomycota</taxon>
        <taxon>Saccharomycotina</taxon>
        <taxon>Pichiomycetes</taxon>
        <taxon>Debaryomycetaceae</taxon>
        <taxon>Kurtzmaniella</taxon>
    </lineage>
</organism>
<feature type="compositionally biased region" description="Basic and acidic residues" evidence="1">
    <location>
        <begin position="1"/>
        <end position="16"/>
    </location>
</feature>
<evidence type="ECO:0008006" key="4">
    <source>
        <dbReference type="Google" id="ProtNLM"/>
    </source>
</evidence>
<feature type="compositionally biased region" description="Low complexity" evidence="1">
    <location>
        <begin position="121"/>
        <end position="143"/>
    </location>
</feature>
<dbReference type="AlphaFoldDB" id="A0A9P0QPR2"/>
<dbReference type="OrthoDB" id="4086633at2759"/>
<dbReference type="Proteomes" id="UP000837801">
    <property type="component" value="Unassembled WGS sequence"/>
</dbReference>
<gene>
    <name evidence="2" type="ORF">CLIB1423_07S04434</name>
</gene>
<evidence type="ECO:0000256" key="1">
    <source>
        <dbReference type="SAM" id="MobiDB-lite"/>
    </source>
</evidence>
<evidence type="ECO:0000313" key="3">
    <source>
        <dbReference type="Proteomes" id="UP000837801"/>
    </source>
</evidence>
<proteinExistence type="predicted"/>
<comment type="caution">
    <text evidence="2">The sequence shown here is derived from an EMBL/GenBank/DDBJ whole genome shotgun (WGS) entry which is preliminary data.</text>
</comment>